<evidence type="ECO:0000256" key="3">
    <source>
        <dbReference type="ARBA" id="ARBA00022741"/>
    </source>
</evidence>
<accession>D1AV33</accession>
<dbReference type="Pfam" id="PF00005">
    <property type="entry name" value="ABC_tran"/>
    <property type="match status" value="1"/>
</dbReference>
<dbReference type="EMBL" id="CP001779">
    <property type="protein sequence ID" value="ACZ01593.1"/>
    <property type="molecule type" value="Genomic_DNA"/>
</dbReference>
<evidence type="ECO:0000259" key="8">
    <source>
        <dbReference type="PROSITE" id="PS50893"/>
    </source>
</evidence>
<dbReference type="KEGG" id="smf:Smon_1134"/>
<keyword evidence="4" id="KW-0067">ATP-binding</keyword>
<feature type="transmembrane region" description="Helical" evidence="7">
    <location>
        <begin position="139"/>
        <end position="169"/>
    </location>
</feature>
<dbReference type="SMART" id="SM00382">
    <property type="entry name" value="AAA"/>
    <property type="match status" value="1"/>
</dbReference>
<evidence type="ECO:0000256" key="4">
    <source>
        <dbReference type="ARBA" id="ARBA00022840"/>
    </source>
</evidence>
<name>D1AV33_STRM9</name>
<comment type="subcellular location">
    <subcellularLocation>
        <location evidence="1">Cell membrane</location>
        <topology evidence="1">Multi-pass membrane protein</topology>
    </subcellularLocation>
</comment>
<evidence type="ECO:0000256" key="2">
    <source>
        <dbReference type="ARBA" id="ARBA00022692"/>
    </source>
</evidence>
<evidence type="ECO:0000259" key="9">
    <source>
        <dbReference type="PROSITE" id="PS50929"/>
    </source>
</evidence>
<keyword evidence="6 7" id="KW-0472">Membrane</keyword>
<evidence type="ECO:0000256" key="1">
    <source>
        <dbReference type="ARBA" id="ARBA00004651"/>
    </source>
</evidence>
<feature type="transmembrane region" description="Helical" evidence="7">
    <location>
        <begin position="245"/>
        <end position="264"/>
    </location>
</feature>
<dbReference type="InterPro" id="IPR039421">
    <property type="entry name" value="Type_1_exporter"/>
</dbReference>
<dbReference type="GO" id="GO:0005886">
    <property type="term" value="C:plasma membrane"/>
    <property type="evidence" value="ECO:0007669"/>
    <property type="project" value="UniProtKB-SubCell"/>
</dbReference>
<dbReference type="InterPro" id="IPR027417">
    <property type="entry name" value="P-loop_NTPase"/>
</dbReference>
<evidence type="ECO:0000313" key="11">
    <source>
        <dbReference type="Proteomes" id="UP000002072"/>
    </source>
</evidence>
<feature type="domain" description="ABC transporter" evidence="8">
    <location>
        <begin position="325"/>
        <end position="524"/>
    </location>
</feature>
<dbReference type="AlphaFoldDB" id="D1AV33"/>
<dbReference type="PANTHER" id="PTHR43394">
    <property type="entry name" value="ATP-DEPENDENT PERMEASE MDL1, MITOCHONDRIAL"/>
    <property type="match status" value="1"/>
</dbReference>
<evidence type="ECO:0000313" key="10">
    <source>
        <dbReference type="EMBL" id="ACZ01593.1"/>
    </source>
</evidence>
<evidence type="ECO:0000256" key="7">
    <source>
        <dbReference type="SAM" id="Phobius"/>
    </source>
</evidence>
<sequence length="527" mass="60792">MYKNKFITYILKFKLQNIWLLFWIIVWASMTVASSVILTYVLDAIISKNINTFLIFSIVDILCWLGVSYAQATKDIIKENLIQKELNAIRQDILEPLTKVDFSEFKKNTKSEYISWLVNDMNLLRDNGFIQFYGAVESIITVILNAFAIIYFHWIILLVSIIMTVFVYYSPKIFQKKVENATKDVSEHSGRVLKKTDDYINGFEIFYHNNQTEYFKNKILLSFEKMIIPKVRLVKYSTIANSSSMFASIISQVIIFIVTGYLIIKGEITTGVIFSVANLTSTLFNYTRGAAYNIVTFRACFKLLEKYPFIYVKEPKTQISKFNDKLIINNVKVEFNDNIIKYPNIEIKKGMKIVITGASGTGKSTLLKILTGEILNYDGDILLDGINYRNIDFKCLQNIIGIVMQKPYILSETLRDNLLIGRNINEEVFQKVIKLSYVDEFVLDKLDRVYEDDLSGGQKQRIGIARELMGEKEILILDEINANIDKKCAIEIEKNILSQKDLTVIIVSHHLYDESKDYFDEIIELGS</sequence>
<dbReference type="Gene3D" id="3.40.50.300">
    <property type="entry name" value="P-loop containing nucleotide triphosphate hydrolases"/>
    <property type="match status" value="1"/>
</dbReference>
<evidence type="ECO:0000256" key="6">
    <source>
        <dbReference type="ARBA" id="ARBA00023136"/>
    </source>
</evidence>
<organism evidence="10 11">
    <name type="scientific">Streptobacillus moniliformis (strain ATCC 14647 / DSM 12112 / NCTC 10651 / 9901)</name>
    <dbReference type="NCBI Taxonomy" id="519441"/>
    <lineage>
        <taxon>Bacteria</taxon>
        <taxon>Fusobacteriati</taxon>
        <taxon>Fusobacteriota</taxon>
        <taxon>Fusobacteriia</taxon>
        <taxon>Fusobacteriales</taxon>
        <taxon>Leptotrichiaceae</taxon>
        <taxon>Streptobacillus</taxon>
    </lineage>
</organism>
<dbReference type="HOGENOM" id="CLU_000604_84_3_0"/>
<keyword evidence="11" id="KW-1185">Reference proteome</keyword>
<dbReference type="STRING" id="519441.Smon_1134"/>
<dbReference type="SUPFAM" id="SSF52540">
    <property type="entry name" value="P-loop containing nucleoside triphosphate hydrolases"/>
    <property type="match status" value="1"/>
</dbReference>
<dbReference type="GO" id="GO:0015421">
    <property type="term" value="F:ABC-type oligopeptide transporter activity"/>
    <property type="evidence" value="ECO:0007669"/>
    <property type="project" value="TreeGrafter"/>
</dbReference>
<dbReference type="SUPFAM" id="SSF90123">
    <property type="entry name" value="ABC transporter transmembrane region"/>
    <property type="match status" value="1"/>
</dbReference>
<dbReference type="GO" id="GO:0016887">
    <property type="term" value="F:ATP hydrolysis activity"/>
    <property type="evidence" value="ECO:0007669"/>
    <property type="project" value="InterPro"/>
</dbReference>
<dbReference type="PROSITE" id="PS50929">
    <property type="entry name" value="ABC_TM1F"/>
    <property type="match status" value="1"/>
</dbReference>
<feature type="transmembrane region" description="Helical" evidence="7">
    <location>
        <begin position="20"/>
        <end position="41"/>
    </location>
</feature>
<dbReference type="InterPro" id="IPR017871">
    <property type="entry name" value="ABC_transporter-like_CS"/>
</dbReference>
<dbReference type="InterPro" id="IPR003439">
    <property type="entry name" value="ABC_transporter-like_ATP-bd"/>
</dbReference>
<protein>
    <submittedName>
        <fullName evidence="10">ABC transporter related protein</fullName>
    </submittedName>
</protein>
<dbReference type="Pfam" id="PF00664">
    <property type="entry name" value="ABC_membrane"/>
    <property type="match status" value="1"/>
</dbReference>
<dbReference type="Gene3D" id="1.20.1560.10">
    <property type="entry name" value="ABC transporter type 1, transmembrane domain"/>
    <property type="match status" value="1"/>
</dbReference>
<keyword evidence="2 7" id="KW-0812">Transmembrane</keyword>
<gene>
    <name evidence="10" type="ordered locus">Smon_1134</name>
</gene>
<dbReference type="eggNOG" id="COG1132">
    <property type="taxonomic scope" value="Bacteria"/>
</dbReference>
<dbReference type="GO" id="GO:0005524">
    <property type="term" value="F:ATP binding"/>
    <property type="evidence" value="ECO:0007669"/>
    <property type="project" value="UniProtKB-KW"/>
</dbReference>
<dbReference type="InterPro" id="IPR011527">
    <property type="entry name" value="ABC1_TM_dom"/>
</dbReference>
<proteinExistence type="predicted"/>
<feature type="transmembrane region" description="Helical" evidence="7">
    <location>
        <begin position="53"/>
        <end position="72"/>
    </location>
</feature>
<dbReference type="PROSITE" id="PS00211">
    <property type="entry name" value="ABC_TRANSPORTER_1"/>
    <property type="match status" value="1"/>
</dbReference>
<dbReference type="InterPro" id="IPR003593">
    <property type="entry name" value="AAA+_ATPase"/>
</dbReference>
<keyword evidence="5 7" id="KW-1133">Transmembrane helix</keyword>
<dbReference type="InterPro" id="IPR036640">
    <property type="entry name" value="ABC1_TM_sf"/>
</dbReference>
<dbReference type="CDD" id="cd03228">
    <property type="entry name" value="ABCC_MRP_Like"/>
    <property type="match status" value="1"/>
</dbReference>
<dbReference type="Proteomes" id="UP000002072">
    <property type="component" value="Chromosome"/>
</dbReference>
<evidence type="ECO:0000256" key="5">
    <source>
        <dbReference type="ARBA" id="ARBA00022989"/>
    </source>
</evidence>
<keyword evidence="3" id="KW-0547">Nucleotide-binding</keyword>
<feature type="domain" description="ABC transmembrane type-1" evidence="9">
    <location>
        <begin position="18"/>
        <end position="299"/>
    </location>
</feature>
<reference evidence="10 11" key="1">
    <citation type="journal article" date="2009" name="Stand. Genomic Sci.">
        <title>Complete genome sequence of Streptobacillus moniliformis type strain (9901T).</title>
        <authorList>
            <person name="Nolan M."/>
            <person name="Gronow S."/>
            <person name="Lapidus A."/>
            <person name="Ivanova N."/>
            <person name="Copeland A."/>
            <person name="Lucas S."/>
            <person name="Del Rio T.G."/>
            <person name="Chen F."/>
            <person name="Tice H."/>
            <person name="Pitluck S."/>
            <person name="Cheng J.F."/>
            <person name="Sims D."/>
            <person name="Meincke L."/>
            <person name="Bruce D."/>
            <person name="Goodwin L."/>
            <person name="Brettin T."/>
            <person name="Han C."/>
            <person name="Detter J.C."/>
            <person name="Ovchinikova G."/>
            <person name="Pati A."/>
            <person name="Mavromatis K."/>
            <person name="Mikhailova N."/>
            <person name="Chen A."/>
            <person name="Palaniappan K."/>
            <person name="Land M."/>
            <person name="Hauser L."/>
            <person name="Chang Y.J."/>
            <person name="Jeffries C.D."/>
            <person name="Rohde M."/>
            <person name="Sproer C."/>
            <person name="Goker M."/>
            <person name="Bristow J."/>
            <person name="Eisen J.A."/>
            <person name="Markowitz V."/>
            <person name="Hugenholtz P."/>
            <person name="Kyrpides N.C."/>
            <person name="Klenk H.P."/>
            <person name="Chain P."/>
        </authorList>
    </citation>
    <scope>NUCLEOTIDE SEQUENCE [LARGE SCALE GENOMIC DNA]</scope>
    <source>
        <strain evidence="11">ATCC 14647 / DSM 12112 / NCTC 10651 / 9901</strain>
    </source>
</reference>
<dbReference type="PANTHER" id="PTHR43394:SF1">
    <property type="entry name" value="ATP-BINDING CASSETTE SUB-FAMILY B MEMBER 10, MITOCHONDRIAL"/>
    <property type="match status" value="1"/>
</dbReference>
<dbReference type="PROSITE" id="PS50893">
    <property type="entry name" value="ABC_TRANSPORTER_2"/>
    <property type="match status" value="1"/>
</dbReference>